<evidence type="ECO:0000313" key="1">
    <source>
        <dbReference type="EMBL" id="TGE04900.1"/>
    </source>
</evidence>
<dbReference type="AlphaFoldDB" id="A0A4Z0P2A9"/>
<protein>
    <submittedName>
        <fullName evidence="1">Uncharacterized protein</fullName>
    </submittedName>
</protein>
<dbReference type="OrthoDB" id="887360at2"/>
<keyword evidence="2" id="KW-1185">Reference proteome</keyword>
<comment type="caution">
    <text evidence="1">The sequence shown here is derived from an EMBL/GenBank/DDBJ whole genome shotgun (WGS) entry which is preliminary data.</text>
</comment>
<accession>A0A4Z0P2A9</accession>
<dbReference type="EMBL" id="SRLA01000005">
    <property type="protein sequence ID" value="TGE04900.1"/>
    <property type="molecule type" value="Genomic_DNA"/>
</dbReference>
<gene>
    <name evidence="1" type="ORF">EU556_22265</name>
</gene>
<dbReference type="RefSeq" id="WP_135436374.1">
    <property type="nucleotide sequence ID" value="NZ_SRLA01000005.1"/>
</dbReference>
<name>A0A4Z0P2A9_9BACT</name>
<sequence length="168" mass="19274">MGKHILEILSYINLNKAIALAQAHVEHINQNLQAPDDYKYVLGAPVQYVHCYYFDYQVQYKFELSQDQWSMFTGAPGFVVNRKNGLLKTISWSELPQLPEQSALWQRNQALAVQLARNPITLATLRRYLPLPLPELVAFYIQLRRVDIPAHQKAAIILAQLMRGTGIE</sequence>
<dbReference type="Proteomes" id="UP000298337">
    <property type="component" value="Unassembled WGS sequence"/>
</dbReference>
<reference evidence="1 2" key="1">
    <citation type="submission" date="2019-04" db="EMBL/GenBank/DDBJ databases">
        <authorList>
            <person name="Feng G."/>
            <person name="Zhang J."/>
            <person name="Zhu H."/>
        </authorList>
    </citation>
    <scope>NUCLEOTIDE SEQUENCE [LARGE SCALE GENOMIC DNA]</scope>
    <source>
        <strain evidence="1 2">92R-1</strain>
    </source>
</reference>
<proteinExistence type="predicted"/>
<organism evidence="1 2">
    <name type="scientific">Hymenobacter fodinae</name>
    <dbReference type="NCBI Taxonomy" id="2510796"/>
    <lineage>
        <taxon>Bacteria</taxon>
        <taxon>Pseudomonadati</taxon>
        <taxon>Bacteroidota</taxon>
        <taxon>Cytophagia</taxon>
        <taxon>Cytophagales</taxon>
        <taxon>Hymenobacteraceae</taxon>
        <taxon>Hymenobacter</taxon>
    </lineage>
</organism>
<evidence type="ECO:0000313" key="2">
    <source>
        <dbReference type="Proteomes" id="UP000298337"/>
    </source>
</evidence>